<evidence type="ECO:0000256" key="6">
    <source>
        <dbReference type="ARBA" id="ARBA00022918"/>
    </source>
</evidence>
<dbReference type="Pfam" id="PF17917">
    <property type="entry name" value="RT_RNaseH"/>
    <property type="match status" value="1"/>
</dbReference>
<dbReference type="CDD" id="cd01647">
    <property type="entry name" value="RT_LTR"/>
    <property type="match status" value="1"/>
</dbReference>
<dbReference type="PANTHER" id="PTHR37984">
    <property type="entry name" value="PROTEIN CBG26694"/>
    <property type="match status" value="1"/>
</dbReference>
<comment type="caution">
    <text evidence="9">The sequence shown here is derived from an EMBL/GenBank/DDBJ whole genome shotgun (WGS) entry which is preliminary data.</text>
</comment>
<dbReference type="Gene3D" id="3.30.70.270">
    <property type="match status" value="2"/>
</dbReference>
<feature type="compositionally biased region" description="Basic residues" evidence="7">
    <location>
        <begin position="874"/>
        <end position="883"/>
    </location>
</feature>
<evidence type="ECO:0000313" key="9">
    <source>
        <dbReference type="EMBL" id="EJK64621.1"/>
    </source>
</evidence>
<proteinExistence type="predicted"/>
<dbReference type="GO" id="GO:0003676">
    <property type="term" value="F:nucleic acid binding"/>
    <property type="evidence" value="ECO:0007669"/>
    <property type="project" value="InterPro"/>
</dbReference>
<keyword evidence="2" id="KW-0548">Nucleotidyltransferase</keyword>
<dbReference type="InterPro" id="IPR050951">
    <property type="entry name" value="Retrovirus_Pol_polyprotein"/>
</dbReference>
<protein>
    <recommendedName>
        <fullName evidence="8">Integrase catalytic domain-containing protein</fullName>
    </recommendedName>
</protein>
<dbReference type="Gene3D" id="1.10.340.70">
    <property type="match status" value="1"/>
</dbReference>
<reference evidence="9 10" key="1">
    <citation type="journal article" date="2012" name="Genome Biol.">
        <title>Genome and low-iron response of an oceanic diatom adapted to chronic iron limitation.</title>
        <authorList>
            <person name="Lommer M."/>
            <person name="Specht M."/>
            <person name="Roy A.S."/>
            <person name="Kraemer L."/>
            <person name="Andreson R."/>
            <person name="Gutowska M.A."/>
            <person name="Wolf J."/>
            <person name="Bergner S.V."/>
            <person name="Schilhabel M.B."/>
            <person name="Klostermeier U.C."/>
            <person name="Beiko R.G."/>
            <person name="Rosenstiel P."/>
            <person name="Hippler M."/>
            <person name="Laroche J."/>
        </authorList>
    </citation>
    <scope>NUCLEOTIDE SEQUENCE [LARGE SCALE GENOMIC DNA]</scope>
    <source>
        <strain evidence="9 10">CCMP1005</strain>
    </source>
</reference>
<dbReference type="SUPFAM" id="SSF53098">
    <property type="entry name" value="Ribonuclease H-like"/>
    <property type="match status" value="1"/>
</dbReference>
<dbReference type="GO" id="GO:0003964">
    <property type="term" value="F:RNA-directed DNA polymerase activity"/>
    <property type="evidence" value="ECO:0007669"/>
    <property type="project" value="UniProtKB-KW"/>
</dbReference>
<dbReference type="Pfam" id="PF17921">
    <property type="entry name" value="Integrase_H2C2"/>
    <property type="match status" value="1"/>
</dbReference>
<feature type="region of interest" description="Disordered" evidence="7">
    <location>
        <begin position="851"/>
        <end position="891"/>
    </location>
</feature>
<dbReference type="Gene3D" id="3.10.10.10">
    <property type="entry name" value="HIV Type 1 Reverse Transcriptase, subunit A, domain 1"/>
    <property type="match status" value="1"/>
</dbReference>
<keyword evidence="1" id="KW-0808">Transferase</keyword>
<dbReference type="eggNOG" id="KOG0017">
    <property type="taxonomic scope" value="Eukaryota"/>
</dbReference>
<sequence>MAPVASKMIWHPRASTPYDVGTGQSIYLYPEISEDMSPAEKSFSILVCKTGMEQNNHIDPSKQQTLISRALDSNTQVISRLTLFNRVVNRRQFDFSSGDVSVISYHNRQGKKIDDATIPASKTLKPSEDGATGQVRVPGVCFAKVQATFNFDAITHKDHKVDGAPNVVRHEYYLELPQTTKSLSIDGTATDIESYHGPDLQGLSAADVKDRITKHTGQFQPAFLTRSPSSKTEKVLDPEASRKQLDIKVWNAVKPTIFSVIFDHKCPHFSKQPEASLATITQQYEVDGDEITCPCSVYFQRFMTAILPLCSSATDEPLPFDAIQSYINGLHPRIRSGVEQKDDKHGTTRSRNPSDVITEVERLNGLAFDCERQIMTIEATARDVMSQGSGTPCKTGSFITQVGSDGQPLSTGAFASQAEKTLRQHQGSGTSTPSKNHCWGCKDIHPEAPNHSWMQRGKIICPFADDPRCKAAAALAYQEYQASGKISKRKQRALDRKARQSQQDDKSTASSKKIKLDDLSKEDRDKLKAFVTQEIQAQGGGIAPAQINAVQGADDVSAVSSLTGTSKLAQLNLQGGRGGPQILLMQIQAFGSFDTRKNPLPVPISRKGLPHFQLRLGHDENGPSIHLLFDTAAGCCVGSQTAIGQLALTYPHIVKAVYTQQQHEPITCSGIVQGDSEHTTDQLDMAFEFYLPYHTKQGEPTTFVIATGKHIAVTAIGGWPFIKGTGAILDPIDNVIECKNLDAPPFPVIEQRAQSIVPTGASGHHPALVRNKFQNFQVALAKILSVALADPMAADGETKHDERSVTFKEVGDHSAIDITDPSNPTILGTMSEPLQQYQTILTGDVANQQIPNSDSHKCLQLKRPQSDGPIRVAPKPKRRKRRPNVFLDDRGFPDQSDEFDQILHNLDGGSVLRKRKHPAPPLDAIDPEFDYQFDESKHGDLLRETLDVSHLEPDVAKRLIALVKKYWPVFSPEGRFVPVRDYEFSIDTGTASPISVKKINYGARETPIMRKCIAKLAELGFIRQLNGANGDDVGGWQFKALLAPKPHQEHVHNIEDFVWRFCVNYIPLNQVTRLVAYPIPRCDSYVTTSFGKGTFFWLMDAPQGYHQIRVAKDSQLKLAFQGVDAIKWTYVVMPFGPVNAPPVFIAFVHDLDGTWKQVAISSDIQINEDTNTRIIVDDVFSWSHDQDVAFKYMECQFRVAKSQRLSLNLAKCHFFPRRVEFVGHDVCIDGNRPAQSKSQLIKAWPTPTLIRDIASFVGFGNFYAPYIPFFELRVVRLRQILLNDYAEQAAPHWDTDAEREFRDIQEAILAEPCLKRYDPNKLLVFKTDWSAKGMGYVATQPGDDADSLAAMNTAMRGEGFDFLSKDSKASLFPVAFGSRRCRGNETRLHSHLGEAFAGDWAINKCRHLTFGMRFIWVTDCYALKFILSYDGSNPAILRLQMRLMCWDMDIYHRNGDWLADPDYWSRLGVDICFDPLLKHYTELALRYKKQYPAPSSLPMQECNMPYYRGPRVKSPPQPDASANAIISALIIDECNGMQHLATHPVKFGQYDDHATSQQLDKTAKVLYHSDLSVAALQLSSFQWAVYSFNSGHFISSIKLRSLPFTIALACDPSAIGRSLFHDMTKCQHVMPSAASLLDHIRSSGIRTTIDGYLIHSHRFTEQSQSKQFWSLQHSIIANLRVIRSLKLFVAHIHPDHDERVIQSFQTSCKREGWVITSTPISFAALGDSITGSCRIIIGVHRSTAAKVDPLTLMMPPTITPPPLAHYRWTPFDNPQYAVSLARDDKLFNSEEDGIVPRTSLTETAADDHSSISVKYYLHPRGRDTSIIAGSSVLSWSSPCPAYDPFPNDNLFGPLFGVEFHHEGRSLVRPISAFEVCKAHQFDDELVYKLSHPDCKHLLNSAIPGMTSAWLFDQIHDRLGAIRDENTEIFDPSHAAAAAATTNVFLNGSVGVQMPTPRDWTREYDADPETALVKDLVANPSKITKETLQQVDSNFRQPLRLSQIIIEDHMLILKNHIHGHSSYIKLIIVPKGLRNIIFIAFHSNPIGGHFNTARTFHRIKLRYYWPGMYSYIRDMVAKCPGCKLANQTKRPSSELIYGFPIEAPFKVLHFDGYQAGAHQNFDGDDYYLIACCGMCTFAVVEPLRSPSAKTVAAAIMKILLRFGFCHTAVLDKDSKFLGVCKEALQLLKINTHILSGDNHNPMIVERLNRYLNKGLTIMTNERESVRVALEALLMLVYAWNACPVPGTDLSRSLVALGREFQFPIDFSLQKHHELTSTPRAVESYSKDLAIRLESCRDVAKLLVQEQRTWHRELINSQRPDPRVYEKGDVVLPDERCDQTPSVHASDLSPYPAQLIPFQPLEGPDNSYGQLNKAIGSDPFTEAGIKGFKPPQPFKASPVQFADITAPMDFHFPSIAELNAELFPFPWKEGERDIYLRDQPEEEIVPAMYQGPPPSADMHQPPEIPPLTSLFQRIIASTDRLFFISHNIGTSDAREWRLVRINLTKSMSLHAACVQDGKFLAEFYIPHTSDVRYNGINQRFWLQYHRSEDLLTPTLESQTHLIRPSDTSEMYAARHGLVPFRRWINITHESTYIHGPFDFAVVRGRKTRDRIDITAWNKLSARKESFSNSLPKFDIPSFSIHVDQGIHTAHHSATDCALLTCSSLINLPLL</sequence>
<evidence type="ECO:0000256" key="3">
    <source>
        <dbReference type="ARBA" id="ARBA00022722"/>
    </source>
</evidence>
<dbReference type="InterPro" id="IPR041373">
    <property type="entry name" value="RT_RNaseH"/>
</dbReference>
<gene>
    <name evidence="9" type="ORF">THAOC_14627</name>
</gene>
<keyword evidence="5" id="KW-0378">Hydrolase</keyword>
<dbReference type="InterPro" id="IPR041588">
    <property type="entry name" value="Integrase_H2C2"/>
</dbReference>
<dbReference type="FunFam" id="1.10.340.70:FF:000001">
    <property type="entry name" value="Retrovirus-related Pol polyprotein from transposon gypsy-like Protein"/>
    <property type="match status" value="1"/>
</dbReference>
<dbReference type="InterPro" id="IPR043502">
    <property type="entry name" value="DNA/RNA_pol_sf"/>
</dbReference>
<keyword evidence="10" id="KW-1185">Reference proteome</keyword>
<keyword evidence="4" id="KW-0255">Endonuclease</keyword>
<dbReference type="EMBL" id="AGNL01017064">
    <property type="protein sequence ID" value="EJK64621.1"/>
    <property type="molecule type" value="Genomic_DNA"/>
</dbReference>
<dbReference type="GO" id="GO:0016787">
    <property type="term" value="F:hydrolase activity"/>
    <property type="evidence" value="ECO:0007669"/>
    <property type="project" value="UniProtKB-KW"/>
</dbReference>
<evidence type="ECO:0000313" key="10">
    <source>
        <dbReference type="Proteomes" id="UP000266841"/>
    </source>
</evidence>
<dbReference type="Pfam" id="PF00078">
    <property type="entry name" value="RVT_1"/>
    <property type="match status" value="1"/>
</dbReference>
<evidence type="ECO:0000256" key="4">
    <source>
        <dbReference type="ARBA" id="ARBA00022759"/>
    </source>
</evidence>
<dbReference type="OrthoDB" id="113843at2759"/>
<dbReference type="GO" id="GO:0015074">
    <property type="term" value="P:DNA integration"/>
    <property type="evidence" value="ECO:0007669"/>
    <property type="project" value="InterPro"/>
</dbReference>
<name>K0SUG8_THAOC</name>
<dbReference type="InterPro" id="IPR012337">
    <property type="entry name" value="RNaseH-like_sf"/>
</dbReference>
<dbReference type="Proteomes" id="UP000266841">
    <property type="component" value="Unassembled WGS sequence"/>
</dbReference>
<dbReference type="InterPro" id="IPR001584">
    <property type="entry name" value="Integrase_cat-core"/>
</dbReference>
<keyword evidence="3" id="KW-0540">Nuclease</keyword>
<feature type="region of interest" description="Disordered" evidence="7">
    <location>
        <begin position="486"/>
        <end position="517"/>
    </location>
</feature>
<feature type="compositionally biased region" description="Basic and acidic residues" evidence="7">
    <location>
        <begin position="492"/>
        <end position="507"/>
    </location>
</feature>
<dbReference type="PANTHER" id="PTHR37984:SF5">
    <property type="entry name" value="PROTEIN NYNRIN-LIKE"/>
    <property type="match status" value="1"/>
</dbReference>
<dbReference type="InterPro" id="IPR043128">
    <property type="entry name" value="Rev_trsase/Diguanyl_cyclase"/>
</dbReference>
<dbReference type="InterPro" id="IPR000477">
    <property type="entry name" value="RT_dom"/>
</dbReference>
<dbReference type="PROSITE" id="PS50994">
    <property type="entry name" value="INTEGRASE"/>
    <property type="match status" value="1"/>
</dbReference>
<organism evidence="9 10">
    <name type="scientific">Thalassiosira oceanica</name>
    <name type="common">Marine diatom</name>
    <dbReference type="NCBI Taxonomy" id="159749"/>
    <lineage>
        <taxon>Eukaryota</taxon>
        <taxon>Sar</taxon>
        <taxon>Stramenopiles</taxon>
        <taxon>Ochrophyta</taxon>
        <taxon>Bacillariophyta</taxon>
        <taxon>Coscinodiscophyceae</taxon>
        <taxon>Thalassiosirophycidae</taxon>
        <taxon>Thalassiosirales</taxon>
        <taxon>Thalassiosiraceae</taxon>
        <taxon>Thalassiosira</taxon>
    </lineage>
</organism>
<dbReference type="GO" id="GO:0004519">
    <property type="term" value="F:endonuclease activity"/>
    <property type="evidence" value="ECO:0007669"/>
    <property type="project" value="UniProtKB-KW"/>
</dbReference>
<keyword evidence="6" id="KW-0695">RNA-directed DNA polymerase</keyword>
<feature type="domain" description="Integrase catalytic" evidence="8">
    <location>
        <begin position="2099"/>
        <end position="2270"/>
    </location>
</feature>
<evidence type="ECO:0000259" key="8">
    <source>
        <dbReference type="PROSITE" id="PS50994"/>
    </source>
</evidence>
<evidence type="ECO:0000256" key="5">
    <source>
        <dbReference type="ARBA" id="ARBA00022801"/>
    </source>
</evidence>
<evidence type="ECO:0000256" key="2">
    <source>
        <dbReference type="ARBA" id="ARBA00022695"/>
    </source>
</evidence>
<dbReference type="InterPro" id="IPR036397">
    <property type="entry name" value="RNaseH_sf"/>
</dbReference>
<evidence type="ECO:0000256" key="7">
    <source>
        <dbReference type="SAM" id="MobiDB-lite"/>
    </source>
</evidence>
<accession>K0SUG8</accession>
<evidence type="ECO:0000256" key="1">
    <source>
        <dbReference type="ARBA" id="ARBA00022679"/>
    </source>
</evidence>
<dbReference type="Gene3D" id="3.30.420.10">
    <property type="entry name" value="Ribonuclease H-like superfamily/Ribonuclease H"/>
    <property type="match status" value="1"/>
</dbReference>
<dbReference type="SUPFAM" id="SSF56672">
    <property type="entry name" value="DNA/RNA polymerases"/>
    <property type="match status" value="1"/>
</dbReference>